<gene>
    <name evidence="3" type="ORF">SK128_004928</name>
</gene>
<evidence type="ECO:0000313" key="4">
    <source>
        <dbReference type="Proteomes" id="UP001381693"/>
    </source>
</evidence>
<keyword evidence="2" id="KW-1133">Transmembrane helix</keyword>
<dbReference type="AlphaFoldDB" id="A0AAN8XA61"/>
<dbReference type="EMBL" id="JAXCGZ010010183">
    <property type="protein sequence ID" value="KAK7075749.1"/>
    <property type="molecule type" value="Genomic_DNA"/>
</dbReference>
<accession>A0AAN8XA61</accession>
<feature type="non-terminal residue" evidence="3">
    <location>
        <position position="1"/>
    </location>
</feature>
<evidence type="ECO:0000256" key="1">
    <source>
        <dbReference type="SAM" id="MobiDB-lite"/>
    </source>
</evidence>
<comment type="caution">
    <text evidence="3">The sequence shown here is derived from an EMBL/GenBank/DDBJ whole genome shotgun (WGS) entry which is preliminary data.</text>
</comment>
<protein>
    <submittedName>
        <fullName evidence="3">Uncharacterized protein</fullName>
    </submittedName>
</protein>
<keyword evidence="2" id="KW-0472">Membrane</keyword>
<feature type="transmembrane region" description="Helical" evidence="2">
    <location>
        <begin position="6"/>
        <end position="23"/>
    </location>
</feature>
<name>A0AAN8XA61_HALRR</name>
<organism evidence="3 4">
    <name type="scientific">Halocaridina rubra</name>
    <name type="common">Hawaiian red shrimp</name>
    <dbReference type="NCBI Taxonomy" id="373956"/>
    <lineage>
        <taxon>Eukaryota</taxon>
        <taxon>Metazoa</taxon>
        <taxon>Ecdysozoa</taxon>
        <taxon>Arthropoda</taxon>
        <taxon>Crustacea</taxon>
        <taxon>Multicrustacea</taxon>
        <taxon>Malacostraca</taxon>
        <taxon>Eumalacostraca</taxon>
        <taxon>Eucarida</taxon>
        <taxon>Decapoda</taxon>
        <taxon>Pleocyemata</taxon>
        <taxon>Caridea</taxon>
        <taxon>Atyoidea</taxon>
        <taxon>Atyidae</taxon>
        <taxon>Halocaridina</taxon>
    </lineage>
</organism>
<sequence length="63" mass="7053">GAWATFIVALMGVFLHVCYYAVCHPGPASLTKKGLECCPSNRQDFEESDYEDDNYDNKYSNPA</sequence>
<proteinExistence type="predicted"/>
<keyword evidence="2" id="KW-0812">Transmembrane</keyword>
<feature type="region of interest" description="Disordered" evidence="1">
    <location>
        <begin position="42"/>
        <end position="63"/>
    </location>
</feature>
<reference evidence="3 4" key="1">
    <citation type="submission" date="2023-11" db="EMBL/GenBank/DDBJ databases">
        <title>Halocaridina rubra genome assembly.</title>
        <authorList>
            <person name="Smith C."/>
        </authorList>
    </citation>
    <scope>NUCLEOTIDE SEQUENCE [LARGE SCALE GENOMIC DNA]</scope>
    <source>
        <strain evidence="3">EP-1</strain>
        <tissue evidence="3">Whole</tissue>
    </source>
</reference>
<evidence type="ECO:0000256" key="2">
    <source>
        <dbReference type="SAM" id="Phobius"/>
    </source>
</evidence>
<dbReference type="Proteomes" id="UP001381693">
    <property type="component" value="Unassembled WGS sequence"/>
</dbReference>
<evidence type="ECO:0000313" key="3">
    <source>
        <dbReference type="EMBL" id="KAK7075749.1"/>
    </source>
</evidence>
<keyword evidence="4" id="KW-1185">Reference proteome</keyword>